<dbReference type="GO" id="GO:0004614">
    <property type="term" value="F:phosphoglucomutase activity"/>
    <property type="evidence" value="ECO:0007669"/>
    <property type="project" value="UniProtKB-EC"/>
</dbReference>
<proteinExistence type="inferred from homology"/>
<comment type="catalytic activity">
    <reaction evidence="1">
        <text>alpha-D-glucose 1-phosphate = alpha-D-glucose 6-phosphate</text>
        <dbReference type="Rhea" id="RHEA:23536"/>
        <dbReference type="ChEBI" id="CHEBI:58225"/>
        <dbReference type="ChEBI" id="CHEBI:58601"/>
        <dbReference type="EC" id="5.4.2.2"/>
    </reaction>
</comment>
<dbReference type="Pfam" id="PF02879">
    <property type="entry name" value="PGM_PMM_II"/>
    <property type="match status" value="1"/>
</dbReference>
<evidence type="ECO:0000256" key="5">
    <source>
        <dbReference type="ARBA" id="ARBA00010231"/>
    </source>
</evidence>
<keyword evidence="21" id="KW-1185">Reference proteome</keyword>
<dbReference type="CDD" id="cd05799">
    <property type="entry name" value="PGM2"/>
    <property type="match status" value="1"/>
</dbReference>
<dbReference type="InterPro" id="IPR005841">
    <property type="entry name" value="Alpha-D-phosphohexomutase_SF"/>
</dbReference>
<sequence length="579" mass="65125">MRSWEQVYQKWSLNSELDEKLKFELDQEKSEQALEDAFYKELSFGTGGMRGILGAGTNRMNIYTVRKAVDGLANYLLVHRVNVRDRGVVIAYDSRHMSREFALEAAKVLGVYGIKAHIFQSIHPTPLLSFAVRYLNTAAGMMITASHNPPNYNGLKVYNENGGQIIPQEADQIVQYIDQVKDELSISIKEQSDLEKEGLLYWIGNEIDHAYLERLKYISQMRSSFASKKKDLSIVFTPLHGTSYDLVTKGLEQLNFTNVHVVEQQAVPDPEFSTVESPNPEEHQAFEMAMDLGKQKDADILLATDPDGDRLGVAVKNKAGDYQVLTGNQLGVLLLEYILKHSNLSIVKNARIVKSVVTTELAEAIADSYGVELINTLTGFKYIGEKIQQFDSTGETFIFGFEESYGYLISGFVRDKDAVQAAVTATEMAFYWKGQGKTLLDALDDIYKVHGYYLEGMSSLTLNGKEGARQISETMEGIRLQENAAIGRFRVVAIEDYLVEERTVLGDNQTDRLELPKENMLKFILEGNAWVCLRPSGTEPKLKYYYGVCGQDKQDAEVKLEELKQEMDSLIKSTMTVMA</sequence>
<dbReference type="Pfam" id="PF00408">
    <property type="entry name" value="PGM_PMM_IV"/>
    <property type="match status" value="1"/>
</dbReference>
<reference evidence="20 21" key="1">
    <citation type="submission" date="2018-10" db="EMBL/GenBank/DDBJ databases">
        <title>Oceanobacillus sp. YLB-02 draft genome.</title>
        <authorList>
            <person name="Yu L."/>
        </authorList>
    </citation>
    <scope>NUCLEOTIDE SEQUENCE [LARGE SCALE GENOMIC DNA]</scope>
    <source>
        <strain evidence="20 21">YLB-02</strain>
    </source>
</reference>
<dbReference type="PANTHER" id="PTHR45745">
    <property type="entry name" value="PHOSPHOMANNOMUTASE 45A"/>
    <property type="match status" value="1"/>
</dbReference>
<evidence type="ECO:0000256" key="6">
    <source>
        <dbReference type="ARBA" id="ARBA00012728"/>
    </source>
</evidence>
<evidence type="ECO:0000256" key="9">
    <source>
        <dbReference type="ARBA" id="ARBA00022723"/>
    </source>
</evidence>
<feature type="domain" description="Alpha-D-phosphohexomutase C-terminal" evidence="16">
    <location>
        <begin position="518"/>
        <end position="563"/>
    </location>
</feature>
<keyword evidence="10 15" id="KW-0460">Magnesium</keyword>
<dbReference type="Pfam" id="PF02878">
    <property type="entry name" value="PGM_PMM_I"/>
    <property type="match status" value="1"/>
</dbReference>
<dbReference type="GO" id="GO:0008973">
    <property type="term" value="F:phosphopentomutase activity"/>
    <property type="evidence" value="ECO:0007669"/>
    <property type="project" value="TreeGrafter"/>
</dbReference>
<evidence type="ECO:0000259" key="18">
    <source>
        <dbReference type="Pfam" id="PF02879"/>
    </source>
</evidence>
<dbReference type="InterPro" id="IPR036900">
    <property type="entry name" value="A-D-PHexomutase_C_sf"/>
</dbReference>
<comment type="similarity">
    <text evidence="5 15">Belongs to the phosphohexose mutase family.</text>
</comment>
<evidence type="ECO:0000259" key="19">
    <source>
        <dbReference type="Pfam" id="PF02880"/>
    </source>
</evidence>
<dbReference type="InterPro" id="IPR005844">
    <property type="entry name" value="A-D-PHexomutase_a/b/a-I"/>
</dbReference>
<dbReference type="InterPro" id="IPR016066">
    <property type="entry name" value="A-D-PHexomutase_CS"/>
</dbReference>
<evidence type="ECO:0000256" key="8">
    <source>
        <dbReference type="ARBA" id="ARBA00022553"/>
    </source>
</evidence>
<keyword evidence="7" id="KW-0313">Glucose metabolism</keyword>
<evidence type="ECO:0000259" key="16">
    <source>
        <dbReference type="Pfam" id="PF00408"/>
    </source>
</evidence>
<dbReference type="EC" id="5.4.2.2" evidence="6"/>
<dbReference type="GO" id="GO:0006166">
    <property type="term" value="P:purine ribonucleoside salvage"/>
    <property type="evidence" value="ECO:0007669"/>
    <property type="project" value="TreeGrafter"/>
</dbReference>
<dbReference type="RefSeq" id="WP_121524200.1">
    <property type="nucleotide sequence ID" value="NZ_RCHR01000005.1"/>
</dbReference>
<evidence type="ECO:0000256" key="15">
    <source>
        <dbReference type="RuleBase" id="RU004326"/>
    </source>
</evidence>
<feature type="domain" description="Alpha-D-phosphohexomutase alpha/beta/alpha" evidence="19">
    <location>
        <begin position="327"/>
        <end position="447"/>
    </location>
</feature>
<dbReference type="Pfam" id="PF02880">
    <property type="entry name" value="PGM_PMM_III"/>
    <property type="match status" value="1"/>
</dbReference>
<dbReference type="SUPFAM" id="SSF53738">
    <property type="entry name" value="Phosphoglucomutase, first 3 domains"/>
    <property type="match status" value="3"/>
</dbReference>
<dbReference type="InterPro" id="IPR005845">
    <property type="entry name" value="A-D-PHexomutase_a/b/a-II"/>
</dbReference>
<evidence type="ECO:0000256" key="3">
    <source>
        <dbReference type="ARBA" id="ARBA00005164"/>
    </source>
</evidence>
<evidence type="ECO:0000313" key="21">
    <source>
        <dbReference type="Proteomes" id="UP000270219"/>
    </source>
</evidence>
<dbReference type="InterPro" id="IPR016055">
    <property type="entry name" value="A-D-PHexomutase_a/b/a-I/II/III"/>
</dbReference>
<dbReference type="GO" id="GO:0006006">
    <property type="term" value="P:glucose metabolic process"/>
    <property type="evidence" value="ECO:0007669"/>
    <property type="project" value="UniProtKB-KW"/>
</dbReference>
<comment type="caution">
    <text evidence="20">The sequence shown here is derived from an EMBL/GenBank/DDBJ whole genome shotgun (WGS) entry which is preliminary data.</text>
</comment>
<evidence type="ECO:0000256" key="2">
    <source>
        <dbReference type="ARBA" id="ARBA00001946"/>
    </source>
</evidence>
<comment type="pathway">
    <text evidence="4">Lipid metabolism.</text>
</comment>
<evidence type="ECO:0000256" key="1">
    <source>
        <dbReference type="ARBA" id="ARBA00000443"/>
    </source>
</evidence>
<dbReference type="InterPro" id="IPR005843">
    <property type="entry name" value="A-D-PHexomutase_C"/>
</dbReference>
<organism evidence="20 21">
    <name type="scientific">Oceanobacillus piezotolerans</name>
    <dbReference type="NCBI Taxonomy" id="2448030"/>
    <lineage>
        <taxon>Bacteria</taxon>
        <taxon>Bacillati</taxon>
        <taxon>Bacillota</taxon>
        <taxon>Bacilli</taxon>
        <taxon>Bacillales</taxon>
        <taxon>Bacillaceae</taxon>
        <taxon>Oceanobacillus</taxon>
    </lineage>
</organism>
<dbReference type="Proteomes" id="UP000270219">
    <property type="component" value="Unassembled WGS sequence"/>
</dbReference>
<feature type="domain" description="Alpha-D-phosphohexomutase alpha/beta/alpha" evidence="17">
    <location>
        <begin position="43"/>
        <end position="180"/>
    </location>
</feature>
<dbReference type="InterPro" id="IPR005846">
    <property type="entry name" value="A-D-PHexomutase_a/b/a-III"/>
</dbReference>
<dbReference type="SUPFAM" id="SSF55957">
    <property type="entry name" value="Phosphoglucomutase, C-terminal domain"/>
    <property type="match status" value="1"/>
</dbReference>
<protein>
    <recommendedName>
        <fullName evidence="12">Phosphoglucomutase</fullName>
        <ecNumber evidence="6">5.4.2.2</ecNumber>
    </recommendedName>
    <alternativeName>
        <fullName evidence="14">Alpha-phosphoglucomutase</fullName>
    </alternativeName>
    <alternativeName>
        <fullName evidence="13">Glucose phosphomutase</fullName>
    </alternativeName>
</protein>
<dbReference type="AlphaFoldDB" id="A0A498D8G8"/>
<dbReference type="PANTHER" id="PTHR45745:SF1">
    <property type="entry name" value="PHOSPHOGLUCOMUTASE 2B-RELATED"/>
    <property type="match status" value="1"/>
</dbReference>
<keyword evidence="9 15" id="KW-0479">Metal-binding</keyword>
<dbReference type="Gene3D" id="3.40.120.10">
    <property type="entry name" value="Alpha-D-Glucose-1,6-Bisphosphate, subunit A, domain 3"/>
    <property type="match status" value="3"/>
</dbReference>
<evidence type="ECO:0000256" key="10">
    <source>
        <dbReference type="ARBA" id="ARBA00022842"/>
    </source>
</evidence>
<feature type="domain" description="Alpha-D-phosphohexomutase alpha/beta/alpha" evidence="18">
    <location>
        <begin position="216"/>
        <end position="316"/>
    </location>
</feature>
<evidence type="ECO:0000256" key="11">
    <source>
        <dbReference type="ARBA" id="ARBA00023235"/>
    </source>
</evidence>
<keyword evidence="11" id="KW-0413">Isomerase</keyword>
<evidence type="ECO:0000313" key="20">
    <source>
        <dbReference type="EMBL" id="RLL42833.1"/>
    </source>
</evidence>
<gene>
    <name evidence="20" type="ORF">D8M04_14890</name>
</gene>
<accession>A0A498D8G8</accession>
<evidence type="ECO:0000256" key="14">
    <source>
        <dbReference type="ARBA" id="ARBA00041467"/>
    </source>
</evidence>
<dbReference type="PROSITE" id="PS00710">
    <property type="entry name" value="PGM_PMM"/>
    <property type="match status" value="1"/>
</dbReference>
<dbReference type="PRINTS" id="PR00509">
    <property type="entry name" value="PGMPMM"/>
</dbReference>
<evidence type="ECO:0000256" key="7">
    <source>
        <dbReference type="ARBA" id="ARBA00022526"/>
    </source>
</evidence>
<evidence type="ECO:0000259" key="17">
    <source>
        <dbReference type="Pfam" id="PF02878"/>
    </source>
</evidence>
<dbReference type="Gene3D" id="3.30.310.50">
    <property type="entry name" value="Alpha-D-phosphohexomutase, C-terminal domain"/>
    <property type="match status" value="1"/>
</dbReference>
<comment type="pathway">
    <text evidence="3">Glycolipid metabolism; diglucosyl-diacylglycerol biosynthesis.</text>
</comment>
<comment type="cofactor">
    <cofactor evidence="2">
        <name>Mg(2+)</name>
        <dbReference type="ChEBI" id="CHEBI:18420"/>
    </cofactor>
</comment>
<keyword evidence="7" id="KW-0119">Carbohydrate metabolism</keyword>
<keyword evidence="8" id="KW-0597">Phosphoprotein</keyword>
<evidence type="ECO:0000256" key="4">
    <source>
        <dbReference type="ARBA" id="ARBA00005189"/>
    </source>
</evidence>
<name>A0A498D8G8_9BACI</name>
<dbReference type="EMBL" id="RCHR01000005">
    <property type="protein sequence ID" value="RLL42833.1"/>
    <property type="molecule type" value="Genomic_DNA"/>
</dbReference>
<evidence type="ECO:0000256" key="12">
    <source>
        <dbReference type="ARBA" id="ARBA00039995"/>
    </source>
</evidence>
<evidence type="ECO:0000256" key="13">
    <source>
        <dbReference type="ARBA" id="ARBA00041398"/>
    </source>
</evidence>
<dbReference type="GO" id="GO:0000287">
    <property type="term" value="F:magnesium ion binding"/>
    <property type="evidence" value="ECO:0007669"/>
    <property type="project" value="InterPro"/>
</dbReference>
<dbReference type="OrthoDB" id="9806956at2"/>